<comment type="caution">
    <text evidence="1">The sequence shown here is derived from an EMBL/GenBank/DDBJ whole genome shotgun (WGS) entry which is preliminary data.</text>
</comment>
<proteinExistence type="predicted"/>
<dbReference type="SUPFAM" id="SSF53795">
    <property type="entry name" value="PEP carboxykinase-like"/>
    <property type="match status" value="1"/>
</dbReference>
<dbReference type="EMBL" id="JACDQQ010001313">
    <property type="protein sequence ID" value="MBA0086015.1"/>
    <property type="molecule type" value="Genomic_DNA"/>
</dbReference>
<name>A0A7V8NRB5_9BACT</name>
<dbReference type="Gene3D" id="3.40.50.300">
    <property type="entry name" value="P-loop containing nucleotide triphosphate hydrolases"/>
    <property type="match status" value="1"/>
</dbReference>
<dbReference type="Proteomes" id="UP000567293">
    <property type="component" value="Unassembled WGS sequence"/>
</dbReference>
<evidence type="ECO:0000313" key="2">
    <source>
        <dbReference type="Proteomes" id="UP000567293"/>
    </source>
</evidence>
<dbReference type="InterPro" id="IPR027417">
    <property type="entry name" value="P-loop_NTPase"/>
</dbReference>
<protein>
    <recommendedName>
        <fullName evidence="3">HPr kinase</fullName>
    </recommendedName>
</protein>
<sequence length="217" mass="24355">MLVDAQEIWQPLIGNCAVNWVMYMQPELLFFHAAAVAIGREGVLIAGEKAAGKSTLSMALAARDHDFFGDEIAAVRAETFQLAPFRRAVSVREGPQAPPVEERLTERYCSTETFPDGTVRSRALAGELFPASGARPQTLRWVFFLRGFEERPRAEPFHPRSQDLRLLMPLACTFWGRSSRARIAQVARLLSNVRCYFLHPGLPEDTAKLVERIVRGE</sequence>
<evidence type="ECO:0008006" key="3">
    <source>
        <dbReference type="Google" id="ProtNLM"/>
    </source>
</evidence>
<accession>A0A7V8NRB5</accession>
<keyword evidence="2" id="KW-1185">Reference proteome</keyword>
<organism evidence="1 2">
    <name type="scientific">Candidatus Acidiferrum panamense</name>
    <dbReference type="NCBI Taxonomy" id="2741543"/>
    <lineage>
        <taxon>Bacteria</taxon>
        <taxon>Pseudomonadati</taxon>
        <taxon>Acidobacteriota</taxon>
        <taxon>Terriglobia</taxon>
        <taxon>Candidatus Acidiferrales</taxon>
        <taxon>Candidatus Acidiferrum</taxon>
    </lineage>
</organism>
<gene>
    <name evidence="1" type="ORF">HRJ53_13535</name>
</gene>
<dbReference type="AlphaFoldDB" id="A0A7V8NRB5"/>
<reference evidence="1" key="1">
    <citation type="submission" date="2020-06" db="EMBL/GenBank/DDBJ databases">
        <title>Legume-microbial interactions unlock mineral nutrients during tropical forest succession.</title>
        <authorList>
            <person name="Epihov D.Z."/>
        </authorList>
    </citation>
    <scope>NUCLEOTIDE SEQUENCE [LARGE SCALE GENOMIC DNA]</scope>
    <source>
        <strain evidence="1">Pan2503</strain>
    </source>
</reference>
<evidence type="ECO:0000313" key="1">
    <source>
        <dbReference type="EMBL" id="MBA0086015.1"/>
    </source>
</evidence>